<dbReference type="Pfam" id="PF12680">
    <property type="entry name" value="SnoaL_2"/>
    <property type="match status" value="1"/>
</dbReference>
<dbReference type="AlphaFoldDB" id="A0A1H1MLG0"/>
<dbReference type="Gene3D" id="3.10.450.50">
    <property type="match status" value="1"/>
</dbReference>
<organism evidence="2 3">
    <name type="scientific">Halopseudomonas sabulinigri</name>
    <dbReference type="NCBI Taxonomy" id="472181"/>
    <lineage>
        <taxon>Bacteria</taxon>
        <taxon>Pseudomonadati</taxon>
        <taxon>Pseudomonadota</taxon>
        <taxon>Gammaproteobacteria</taxon>
        <taxon>Pseudomonadales</taxon>
        <taxon>Pseudomonadaceae</taxon>
        <taxon>Halopseudomonas</taxon>
    </lineage>
</organism>
<dbReference type="Proteomes" id="UP000243413">
    <property type="component" value="Chromosome I"/>
</dbReference>
<dbReference type="InterPro" id="IPR032710">
    <property type="entry name" value="NTF2-like_dom_sf"/>
</dbReference>
<accession>A0A1H1MLG0</accession>
<dbReference type="RefSeq" id="WP_092283755.1">
    <property type="nucleotide sequence ID" value="NZ_LT629763.1"/>
</dbReference>
<dbReference type="OrthoDB" id="8684708at2"/>
<sequence>MTFSLPDAVLTCFDIINGGDPKRVNACFQPDATVTDENQRHQGLSAIESWQRETRQAFTYKAEPLAATTENGVLNVRARLTGDFPGSPVQLDHVFVLEQGMIQSLEIKPA</sequence>
<dbReference type="EMBL" id="LT629763">
    <property type="protein sequence ID" value="SDR87578.1"/>
    <property type="molecule type" value="Genomic_DNA"/>
</dbReference>
<dbReference type="STRING" id="472181.SAMN05216271_0630"/>
<proteinExistence type="predicted"/>
<evidence type="ECO:0000313" key="3">
    <source>
        <dbReference type="Proteomes" id="UP000243413"/>
    </source>
</evidence>
<feature type="domain" description="SnoaL-like" evidence="1">
    <location>
        <begin position="13"/>
        <end position="98"/>
    </location>
</feature>
<name>A0A1H1MLG0_9GAMM</name>
<dbReference type="SUPFAM" id="SSF54427">
    <property type="entry name" value="NTF2-like"/>
    <property type="match status" value="1"/>
</dbReference>
<protein>
    <submittedName>
        <fullName evidence="2">SnoaL-like domain-containing protein</fullName>
    </submittedName>
</protein>
<evidence type="ECO:0000313" key="2">
    <source>
        <dbReference type="EMBL" id="SDR87578.1"/>
    </source>
</evidence>
<dbReference type="InterPro" id="IPR037401">
    <property type="entry name" value="SnoaL-like"/>
</dbReference>
<evidence type="ECO:0000259" key="1">
    <source>
        <dbReference type="Pfam" id="PF12680"/>
    </source>
</evidence>
<gene>
    <name evidence="2" type="ORF">SAMN05216271_0630</name>
</gene>
<reference evidence="3" key="1">
    <citation type="submission" date="2016-10" db="EMBL/GenBank/DDBJ databases">
        <authorList>
            <person name="Varghese N."/>
            <person name="Submissions S."/>
        </authorList>
    </citation>
    <scope>NUCLEOTIDE SEQUENCE [LARGE SCALE GENOMIC DNA]</scope>
    <source>
        <strain evidence="3">JCM 14963</strain>
    </source>
</reference>